<dbReference type="GO" id="GO:0016705">
    <property type="term" value="F:oxidoreductase activity, acting on paired donors, with incorporation or reduction of molecular oxygen"/>
    <property type="evidence" value="ECO:0007669"/>
    <property type="project" value="UniProtKB-ARBA"/>
</dbReference>
<keyword evidence="5" id="KW-1015">Disulfide bond</keyword>
<dbReference type="InterPro" id="IPR005805">
    <property type="entry name" value="Rieske_Fe-S_prot_C"/>
</dbReference>
<dbReference type="InterPro" id="IPR036188">
    <property type="entry name" value="FAD/NAD-bd_sf"/>
</dbReference>
<keyword evidence="3" id="KW-0408">Iron</keyword>
<dbReference type="OrthoDB" id="9767869at2"/>
<dbReference type="InterPro" id="IPR017941">
    <property type="entry name" value="Rieske_2Fe-2S"/>
</dbReference>
<dbReference type="Pfam" id="PF01266">
    <property type="entry name" value="DAO"/>
    <property type="match status" value="1"/>
</dbReference>
<dbReference type="Gene3D" id="3.30.9.10">
    <property type="entry name" value="D-Amino Acid Oxidase, subunit A, domain 2"/>
    <property type="match status" value="1"/>
</dbReference>
<keyword evidence="4" id="KW-0411">Iron-sulfur</keyword>
<dbReference type="CDD" id="cd03477">
    <property type="entry name" value="Rieske_YhfW_C"/>
    <property type="match status" value="1"/>
</dbReference>
<dbReference type="GO" id="GO:0004497">
    <property type="term" value="F:monooxygenase activity"/>
    <property type="evidence" value="ECO:0007669"/>
    <property type="project" value="UniProtKB-ARBA"/>
</dbReference>
<dbReference type="FunFam" id="2.102.10.10:FF:000014">
    <property type="entry name" value="Oxidoreductase, FAD dependent"/>
    <property type="match status" value="1"/>
</dbReference>
<dbReference type="InterPro" id="IPR038010">
    <property type="entry name" value="YhfW_C"/>
</dbReference>
<proteinExistence type="predicted"/>
<reference evidence="7 8" key="1">
    <citation type="submission" date="2018-03" db="EMBL/GenBank/DDBJ databases">
        <title>Genomic Encyclopedia of Archaeal and Bacterial Type Strains, Phase II (KMG-II): from individual species to whole genera.</title>
        <authorList>
            <person name="Goeker M."/>
        </authorList>
    </citation>
    <scope>NUCLEOTIDE SEQUENCE [LARGE SCALE GENOMIC DNA]</scope>
    <source>
        <strain evidence="7 8">DSM 13175</strain>
    </source>
</reference>
<dbReference type="PROSITE" id="PS51296">
    <property type="entry name" value="RIESKE"/>
    <property type="match status" value="1"/>
</dbReference>
<evidence type="ECO:0000259" key="6">
    <source>
        <dbReference type="PROSITE" id="PS51296"/>
    </source>
</evidence>
<dbReference type="Pfam" id="PF00355">
    <property type="entry name" value="Rieske"/>
    <property type="match status" value="1"/>
</dbReference>
<dbReference type="SUPFAM" id="SSF51905">
    <property type="entry name" value="FAD/NAD(P)-binding domain"/>
    <property type="match status" value="1"/>
</dbReference>
<evidence type="ECO:0000256" key="3">
    <source>
        <dbReference type="ARBA" id="ARBA00023004"/>
    </source>
</evidence>
<sequence>MSIDHTDSTLTQFPSAYWLEHPVPEYPSLNDNVTTEFAVIGGGIVGIITAYRLAKAGKDVTLIDSGKLISGVTGNTTAKLSAQHSLLYSELIKTFNEDKARLYYDANMDGIQFVKETAETLSIDCDFEEKEAVVYATSQKGKKQIEKEARAYESLSINGYLTNGQVSDLPFPTEAALTMVEQAQFHPVKFLSKLAEEITRLGGKIYQDTRAVSLLKQKTAVLTEHGSVIDCQKVMVTTHYPFNDFKGLYFSKLTIKRSYALVAEVDGTIPEQMYISAESPTRSLRTVKDESGKPLLLIGGESHQTGKSSVPTQEHYDNLKAYGKEYFSLRSVLNHWSAQDMTTLDKLPYIGQMTRTSKDVYVATGFNKWGMAMGATAGKILSDLVLEKPNAYTNLFNPTRSKFSLKDATQFTKKNVSVGKDLVWTKAKRPDKTPDDLKTDEGGIVSVNGKKLGGYRDKEGALHLIKTTCTHMGCGLEWNDGERSWDCPCHGSRFSYSGEVLNGPAVKPLKRMD</sequence>
<dbReference type="PRINTS" id="PR00162">
    <property type="entry name" value="RIESKE"/>
</dbReference>
<comment type="caution">
    <text evidence="7">The sequence shown here is derived from an EMBL/GenBank/DDBJ whole genome shotgun (WGS) entry which is preliminary data.</text>
</comment>
<dbReference type="GO" id="GO:0051537">
    <property type="term" value="F:2 iron, 2 sulfur cluster binding"/>
    <property type="evidence" value="ECO:0007669"/>
    <property type="project" value="UniProtKB-KW"/>
</dbReference>
<dbReference type="PANTHER" id="PTHR13847">
    <property type="entry name" value="SARCOSINE DEHYDROGENASE-RELATED"/>
    <property type="match status" value="1"/>
</dbReference>
<dbReference type="AlphaFoldDB" id="A0A2T0W5J6"/>
<evidence type="ECO:0000256" key="2">
    <source>
        <dbReference type="ARBA" id="ARBA00022723"/>
    </source>
</evidence>
<dbReference type="SUPFAM" id="SSF50022">
    <property type="entry name" value="ISP domain"/>
    <property type="match status" value="1"/>
</dbReference>
<organism evidence="7 8">
    <name type="scientific">Alkalibacterium olivapovliticus</name>
    <dbReference type="NCBI Taxonomy" id="99907"/>
    <lineage>
        <taxon>Bacteria</taxon>
        <taxon>Bacillati</taxon>
        <taxon>Bacillota</taxon>
        <taxon>Bacilli</taxon>
        <taxon>Lactobacillales</taxon>
        <taxon>Carnobacteriaceae</taxon>
        <taxon>Alkalibacterium</taxon>
    </lineage>
</organism>
<name>A0A2T0W5J6_9LACT</name>
<keyword evidence="1" id="KW-0001">2Fe-2S</keyword>
<dbReference type="Gene3D" id="3.50.50.60">
    <property type="entry name" value="FAD/NAD(P)-binding domain"/>
    <property type="match status" value="1"/>
</dbReference>
<accession>A0A2T0W5J6</accession>
<dbReference type="GO" id="GO:0016020">
    <property type="term" value="C:membrane"/>
    <property type="evidence" value="ECO:0007669"/>
    <property type="project" value="InterPro"/>
</dbReference>
<dbReference type="GO" id="GO:0005737">
    <property type="term" value="C:cytoplasm"/>
    <property type="evidence" value="ECO:0007669"/>
    <property type="project" value="TreeGrafter"/>
</dbReference>
<dbReference type="InterPro" id="IPR006076">
    <property type="entry name" value="FAD-dep_OxRdtase"/>
</dbReference>
<evidence type="ECO:0000313" key="7">
    <source>
        <dbReference type="EMBL" id="PRY81040.1"/>
    </source>
</evidence>
<dbReference type="RefSeq" id="WP_106194697.1">
    <property type="nucleotide sequence ID" value="NZ_PVTO01000019.1"/>
</dbReference>
<dbReference type="InterPro" id="IPR036922">
    <property type="entry name" value="Rieske_2Fe-2S_sf"/>
</dbReference>
<dbReference type="Gene3D" id="2.102.10.10">
    <property type="entry name" value="Rieske [2Fe-2S] iron-sulphur domain"/>
    <property type="match status" value="1"/>
</dbReference>
<evidence type="ECO:0000256" key="5">
    <source>
        <dbReference type="ARBA" id="ARBA00023157"/>
    </source>
</evidence>
<dbReference type="Proteomes" id="UP000238205">
    <property type="component" value="Unassembled WGS sequence"/>
</dbReference>
<dbReference type="EMBL" id="PVTO01000019">
    <property type="protein sequence ID" value="PRY81040.1"/>
    <property type="molecule type" value="Genomic_DNA"/>
</dbReference>
<keyword evidence="2" id="KW-0479">Metal-binding</keyword>
<keyword evidence="8" id="KW-1185">Reference proteome</keyword>
<evidence type="ECO:0000313" key="8">
    <source>
        <dbReference type="Proteomes" id="UP000238205"/>
    </source>
</evidence>
<gene>
    <name evidence="7" type="ORF">CLV38_11950</name>
</gene>
<dbReference type="GO" id="GO:0046872">
    <property type="term" value="F:metal ion binding"/>
    <property type="evidence" value="ECO:0007669"/>
    <property type="project" value="UniProtKB-KW"/>
</dbReference>
<evidence type="ECO:0000256" key="4">
    <source>
        <dbReference type="ARBA" id="ARBA00023014"/>
    </source>
</evidence>
<protein>
    <submittedName>
        <fullName evidence="7">Glycine/D-amino acid oxidase-like deaminating enzyme</fullName>
    </submittedName>
</protein>
<feature type="domain" description="Rieske" evidence="6">
    <location>
        <begin position="429"/>
        <end position="513"/>
    </location>
</feature>
<evidence type="ECO:0000256" key="1">
    <source>
        <dbReference type="ARBA" id="ARBA00022714"/>
    </source>
</evidence>
<dbReference type="PANTHER" id="PTHR13847:SF274">
    <property type="entry name" value="RIESKE 2FE-2S IRON-SULFUR PROTEIN YHFW-RELATED"/>
    <property type="match status" value="1"/>
</dbReference>